<gene>
    <name evidence="1" type="ORF">QQZ08_011176</name>
</gene>
<name>A0ABR1HCL0_9HYPO</name>
<dbReference type="EMBL" id="JAZAVK010000163">
    <property type="protein sequence ID" value="KAK7418592.1"/>
    <property type="molecule type" value="Genomic_DNA"/>
</dbReference>
<accession>A0ABR1HCL0</accession>
<comment type="caution">
    <text evidence="1">The sequence shown here is derived from an EMBL/GenBank/DDBJ whole genome shotgun (WGS) entry which is preliminary data.</text>
</comment>
<evidence type="ECO:0000313" key="2">
    <source>
        <dbReference type="Proteomes" id="UP001498421"/>
    </source>
</evidence>
<dbReference type="Proteomes" id="UP001498421">
    <property type="component" value="Unassembled WGS sequence"/>
</dbReference>
<evidence type="ECO:0000313" key="1">
    <source>
        <dbReference type="EMBL" id="KAK7418592.1"/>
    </source>
</evidence>
<keyword evidence="2" id="KW-1185">Reference proteome</keyword>
<organism evidence="1 2">
    <name type="scientific">Neonectria magnoliae</name>
    <dbReference type="NCBI Taxonomy" id="2732573"/>
    <lineage>
        <taxon>Eukaryota</taxon>
        <taxon>Fungi</taxon>
        <taxon>Dikarya</taxon>
        <taxon>Ascomycota</taxon>
        <taxon>Pezizomycotina</taxon>
        <taxon>Sordariomycetes</taxon>
        <taxon>Hypocreomycetidae</taxon>
        <taxon>Hypocreales</taxon>
        <taxon>Nectriaceae</taxon>
        <taxon>Neonectria</taxon>
    </lineage>
</organism>
<protein>
    <recommendedName>
        <fullName evidence="3">Transcription factor domain-containing protein</fullName>
    </recommendedName>
</protein>
<reference evidence="1 2" key="1">
    <citation type="journal article" date="2025" name="Microbiol. Resour. Announc.">
        <title>Draft genome sequences for Neonectria magnoliae and Neonectria punicea, canker pathogens of Liriodendron tulipifera and Acer saccharum in West Virginia.</title>
        <authorList>
            <person name="Petronek H.M."/>
            <person name="Kasson M.T."/>
            <person name="Metheny A.M."/>
            <person name="Stauder C.M."/>
            <person name="Lovett B."/>
            <person name="Lynch S.C."/>
            <person name="Garnas J.R."/>
            <person name="Kasson L.R."/>
            <person name="Stajich J.E."/>
        </authorList>
    </citation>
    <scope>NUCLEOTIDE SEQUENCE [LARGE SCALE GENOMIC DNA]</scope>
    <source>
        <strain evidence="1 2">NRRL 64651</strain>
    </source>
</reference>
<proteinExistence type="predicted"/>
<sequence length="132" mass="14842">MVVASQSDVDHQLSLAKAFREEASRKIFVDGEKDIGLLQGLLAYIAWHHTYVQLGDQICTLIHIAVSLATDLGIDKEPRPFTSIAPGALRKFSRSRIPVAERTLEERRCQLGVFWLSSTFVVEFLQVNIQMS</sequence>
<evidence type="ECO:0008006" key="3">
    <source>
        <dbReference type="Google" id="ProtNLM"/>
    </source>
</evidence>